<dbReference type="SUPFAM" id="SSF51735">
    <property type="entry name" value="NAD(P)-binding Rossmann-fold domains"/>
    <property type="match status" value="1"/>
</dbReference>
<dbReference type="OrthoDB" id="7352421at2"/>
<evidence type="ECO:0000313" key="2">
    <source>
        <dbReference type="EMBL" id="SDC40527.1"/>
    </source>
</evidence>
<protein>
    <recommendedName>
        <fullName evidence="1">NAD(P)-binding domain-containing protein</fullName>
    </recommendedName>
</protein>
<dbReference type="EMBL" id="FMYQ01000006">
    <property type="protein sequence ID" value="SDC40527.1"/>
    <property type="molecule type" value="Genomic_DNA"/>
</dbReference>
<sequence>MSKMLKIALFGATGMIGSRIAAEAARRGHQVSALVRQPARVATTSNVHAVQADLLDAASVGAAVRGHDVVASAYAPPDSQSGQLADLLLASRALVEGVRAAGLKRLVVVGGAGSLEVAPGKQLVDADGFPDAYKAIALAHREAFDYYRTVGDIDWTFFAPAAVIAPGERTGVFRTGANTLIADAKGESRISAEDYAIAFVDELEQGRFVRQIATVAY</sequence>
<dbReference type="GO" id="GO:0016646">
    <property type="term" value="F:oxidoreductase activity, acting on the CH-NH group of donors, NAD or NADP as acceptor"/>
    <property type="evidence" value="ECO:0007669"/>
    <property type="project" value="TreeGrafter"/>
</dbReference>
<dbReference type="Proteomes" id="UP000198908">
    <property type="component" value="Unassembled WGS sequence"/>
</dbReference>
<organism evidence="2 3">
    <name type="scientific">Paraburkholderia lycopersici</name>
    <dbReference type="NCBI Taxonomy" id="416944"/>
    <lineage>
        <taxon>Bacteria</taxon>
        <taxon>Pseudomonadati</taxon>
        <taxon>Pseudomonadota</taxon>
        <taxon>Betaproteobacteria</taxon>
        <taxon>Burkholderiales</taxon>
        <taxon>Burkholderiaceae</taxon>
        <taxon>Paraburkholderia</taxon>
    </lineage>
</organism>
<dbReference type="PANTHER" id="PTHR43355:SF2">
    <property type="entry name" value="FLAVIN REDUCTASE (NADPH)"/>
    <property type="match status" value="1"/>
</dbReference>
<evidence type="ECO:0000259" key="1">
    <source>
        <dbReference type="Pfam" id="PF13460"/>
    </source>
</evidence>
<feature type="domain" description="NAD(P)-binding" evidence="1">
    <location>
        <begin position="11"/>
        <end position="202"/>
    </location>
</feature>
<reference evidence="3" key="1">
    <citation type="submission" date="2016-09" db="EMBL/GenBank/DDBJ databases">
        <authorList>
            <person name="Varghese N."/>
            <person name="Submissions S."/>
        </authorList>
    </citation>
    <scope>NUCLEOTIDE SEQUENCE [LARGE SCALE GENOMIC DNA]</scope>
    <source>
        <strain evidence="3">TNe-862</strain>
    </source>
</reference>
<keyword evidence="3" id="KW-1185">Reference proteome</keyword>
<proteinExistence type="predicted"/>
<gene>
    <name evidence="2" type="ORF">SAMN05421548_106182</name>
</gene>
<dbReference type="Gene3D" id="3.40.50.720">
    <property type="entry name" value="NAD(P)-binding Rossmann-like Domain"/>
    <property type="match status" value="1"/>
</dbReference>
<accession>A0A1G6LC47</accession>
<evidence type="ECO:0000313" key="3">
    <source>
        <dbReference type="Proteomes" id="UP000198908"/>
    </source>
</evidence>
<name>A0A1G6LC47_9BURK</name>
<dbReference type="AlphaFoldDB" id="A0A1G6LC47"/>
<dbReference type="InterPro" id="IPR016040">
    <property type="entry name" value="NAD(P)-bd_dom"/>
</dbReference>
<dbReference type="CDD" id="cd05244">
    <property type="entry name" value="BVR-B_like_SDR_a"/>
    <property type="match status" value="1"/>
</dbReference>
<dbReference type="InterPro" id="IPR036291">
    <property type="entry name" value="NAD(P)-bd_dom_sf"/>
</dbReference>
<dbReference type="STRING" id="416944.SAMN05421548_106182"/>
<dbReference type="RefSeq" id="WP_091996482.1">
    <property type="nucleotide sequence ID" value="NZ_FMYQ01000006.1"/>
</dbReference>
<dbReference type="PANTHER" id="PTHR43355">
    <property type="entry name" value="FLAVIN REDUCTASE (NADPH)"/>
    <property type="match status" value="1"/>
</dbReference>
<dbReference type="Pfam" id="PF13460">
    <property type="entry name" value="NAD_binding_10"/>
    <property type="match status" value="1"/>
</dbReference>
<dbReference type="InterPro" id="IPR051606">
    <property type="entry name" value="Polyketide_Oxido-like"/>
</dbReference>